<reference evidence="3" key="1">
    <citation type="submission" date="2017-08" db="EMBL/GenBank/DDBJ databases">
        <authorList>
            <person name="Polle J.E."/>
            <person name="Barry K."/>
            <person name="Cushman J."/>
            <person name="Schmutz J."/>
            <person name="Tran D."/>
            <person name="Hathwaick L.T."/>
            <person name="Yim W.C."/>
            <person name="Jenkins J."/>
            <person name="Mckie-Krisberg Z.M."/>
            <person name="Prochnik S."/>
            <person name="Lindquist E."/>
            <person name="Dockter R.B."/>
            <person name="Adam C."/>
            <person name="Molina H."/>
            <person name="Bunkerborg J."/>
            <person name="Jin E."/>
            <person name="Buchheim M."/>
            <person name="Magnuson J."/>
        </authorList>
    </citation>
    <scope>NUCLEOTIDE SEQUENCE</scope>
    <source>
        <strain evidence="3">CCAP 19/18</strain>
    </source>
</reference>
<keyword evidence="2" id="KW-0812">Transmembrane</keyword>
<sequence>QIQAAVELYSACHLLMVSPPLLPAPHSATTLLSKPDSPAPRPATSPQSTPSGASAAAPLSVHPQSLTAPSLHPHSTLIGPSSASHHTLIAPSSFHPQPQKLAPSCAPSMCSLEHTIAALGHTSPPPASIGAIHPAADIPLESRAGVDAPAHCPAETREAANTPARVPNKGRVGTAHVEGKASTNIPVSPVAGTHTHMWRLPGCDGLDPLSPAAAEQRLAGLRIYRAVEEAEVVAERWLTATREGSRAEGAGAAAHAAKSEMARSVPTMVRLAFPAEHTHCSLGPTPAAAAPAAALTAAAAVATRNGMPAAAMANGREGVAGAAATSAAGEGVGAKAVPAAAAAAAPGSERLHTKEPLPTAAVPAALSRRARAVLGYAALAVHNAVLLAVCRWVWWRTA</sequence>
<evidence type="ECO:0000313" key="3">
    <source>
        <dbReference type="EMBL" id="KAF5825669.1"/>
    </source>
</evidence>
<protein>
    <submittedName>
        <fullName evidence="3">Uncharacterized protein</fullName>
    </submittedName>
</protein>
<feature type="non-terminal residue" evidence="3">
    <location>
        <position position="1"/>
    </location>
</feature>
<keyword evidence="4" id="KW-1185">Reference proteome</keyword>
<evidence type="ECO:0000313" key="4">
    <source>
        <dbReference type="Proteomes" id="UP000815325"/>
    </source>
</evidence>
<comment type="caution">
    <text evidence="3">The sequence shown here is derived from an EMBL/GenBank/DDBJ whole genome shotgun (WGS) entry which is preliminary data.</text>
</comment>
<dbReference type="Proteomes" id="UP000815325">
    <property type="component" value="Unassembled WGS sequence"/>
</dbReference>
<keyword evidence="2" id="KW-1133">Transmembrane helix</keyword>
<accession>A0ABQ7FT86</accession>
<feature type="region of interest" description="Disordered" evidence="1">
    <location>
        <begin position="27"/>
        <end position="105"/>
    </location>
</feature>
<gene>
    <name evidence="3" type="ORF">DUNSADRAFT_7737</name>
</gene>
<dbReference type="EMBL" id="MU072249">
    <property type="protein sequence ID" value="KAF5825669.1"/>
    <property type="molecule type" value="Genomic_DNA"/>
</dbReference>
<proteinExistence type="predicted"/>
<feature type="non-terminal residue" evidence="3">
    <location>
        <position position="398"/>
    </location>
</feature>
<name>A0ABQ7FT86_DUNSA</name>
<feature type="transmembrane region" description="Helical" evidence="2">
    <location>
        <begin position="373"/>
        <end position="394"/>
    </location>
</feature>
<evidence type="ECO:0000256" key="1">
    <source>
        <dbReference type="SAM" id="MobiDB-lite"/>
    </source>
</evidence>
<evidence type="ECO:0000256" key="2">
    <source>
        <dbReference type="SAM" id="Phobius"/>
    </source>
</evidence>
<keyword evidence="2" id="KW-0472">Membrane</keyword>
<organism evidence="3 4">
    <name type="scientific">Dunaliella salina</name>
    <name type="common">Green alga</name>
    <name type="synonym">Protococcus salinus</name>
    <dbReference type="NCBI Taxonomy" id="3046"/>
    <lineage>
        <taxon>Eukaryota</taxon>
        <taxon>Viridiplantae</taxon>
        <taxon>Chlorophyta</taxon>
        <taxon>core chlorophytes</taxon>
        <taxon>Chlorophyceae</taxon>
        <taxon>CS clade</taxon>
        <taxon>Chlamydomonadales</taxon>
        <taxon>Dunaliellaceae</taxon>
        <taxon>Dunaliella</taxon>
    </lineage>
</organism>